<sequence length="314" mass="35380">MRGQTMHGDVSGPIDQPFQNRAVEDVEVASTLLAPLEASVLSIWARLQDFPGFFSRLLILGLTRPLPNTHNIRTFRFNIPWIVKITQRTTSTEAHALRYLRSVGLDIPIPRLILSCVYRGTTYTVMTRVPGTNMMHAIRQGNLTPNVVKTVASEVSIALGELDTLRQSPSDAGKVMMSASGHDLPDPVVFFEDRSGPYPSVIELWAHCGDYSDLAEMTGDVDQETLDIMAADPIRYVHPDMRLYNIMVRDGHLSGIIDWEDSGWFPSSWQVHTLRWPRIGCSGPWLQYWLEYWFSEEAEAAYVASKSFLIKSPV</sequence>
<protein>
    <submittedName>
        <fullName evidence="2">Kinase-like domain-containing protein</fullName>
    </submittedName>
</protein>
<dbReference type="PANTHER" id="PTHR21310:SF15">
    <property type="entry name" value="AMINOGLYCOSIDE PHOSPHOTRANSFERASE DOMAIN-CONTAINING PROTEIN"/>
    <property type="match status" value="1"/>
</dbReference>
<dbReference type="Gene3D" id="3.30.200.150">
    <property type="match status" value="1"/>
</dbReference>
<dbReference type="GO" id="GO:0016301">
    <property type="term" value="F:kinase activity"/>
    <property type="evidence" value="ECO:0007669"/>
    <property type="project" value="UniProtKB-KW"/>
</dbReference>
<evidence type="ECO:0000313" key="3">
    <source>
        <dbReference type="Proteomes" id="UP000320762"/>
    </source>
</evidence>
<dbReference type="InterPro" id="IPR011009">
    <property type="entry name" value="Kinase-like_dom_sf"/>
</dbReference>
<dbReference type="AlphaFoldDB" id="A0A550C2W6"/>
<dbReference type="Proteomes" id="UP000320762">
    <property type="component" value="Unassembled WGS sequence"/>
</dbReference>
<dbReference type="EMBL" id="VDMD01000030">
    <property type="protein sequence ID" value="TRM59133.1"/>
    <property type="molecule type" value="Genomic_DNA"/>
</dbReference>
<dbReference type="InterPro" id="IPR002575">
    <property type="entry name" value="Aminoglycoside_PTrfase"/>
</dbReference>
<dbReference type="InterPro" id="IPR051678">
    <property type="entry name" value="AGP_Transferase"/>
</dbReference>
<comment type="caution">
    <text evidence="2">The sequence shown here is derived from an EMBL/GenBank/DDBJ whole genome shotgun (WGS) entry which is preliminary data.</text>
</comment>
<keyword evidence="3" id="KW-1185">Reference proteome</keyword>
<proteinExistence type="predicted"/>
<dbReference type="SUPFAM" id="SSF56112">
    <property type="entry name" value="Protein kinase-like (PK-like)"/>
    <property type="match status" value="1"/>
</dbReference>
<dbReference type="PANTHER" id="PTHR21310">
    <property type="entry name" value="AMINOGLYCOSIDE PHOSPHOTRANSFERASE-RELATED-RELATED"/>
    <property type="match status" value="1"/>
</dbReference>
<accession>A0A550C2W6</accession>
<keyword evidence="2" id="KW-0418">Kinase</keyword>
<reference evidence="2 3" key="1">
    <citation type="journal article" date="2019" name="New Phytol.">
        <title>Comparative genomics reveals unique wood-decay strategies and fruiting body development in the Schizophyllaceae.</title>
        <authorList>
            <person name="Almasi E."/>
            <person name="Sahu N."/>
            <person name="Krizsan K."/>
            <person name="Balint B."/>
            <person name="Kovacs G.M."/>
            <person name="Kiss B."/>
            <person name="Cseklye J."/>
            <person name="Drula E."/>
            <person name="Henrissat B."/>
            <person name="Nagy I."/>
            <person name="Chovatia M."/>
            <person name="Adam C."/>
            <person name="LaButti K."/>
            <person name="Lipzen A."/>
            <person name="Riley R."/>
            <person name="Grigoriev I.V."/>
            <person name="Nagy L.G."/>
        </authorList>
    </citation>
    <scope>NUCLEOTIDE SEQUENCE [LARGE SCALE GENOMIC DNA]</scope>
    <source>
        <strain evidence="2 3">NL-1724</strain>
    </source>
</reference>
<dbReference type="Pfam" id="PF01636">
    <property type="entry name" value="APH"/>
    <property type="match status" value="1"/>
</dbReference>
<feature type="domain" description="Aminoglycoside phosphotransferase" evidence="1">
    <location>
        <begin position="73"/>
        <end position="264"/>
    </location>
</feature>
<dbReference type="STRING" id="97359.A0A550C2W6"/>
<name>A0A550C2W6_9AGAR</name>
<evidence type="ECO:0000259" key="1">
    <source>
        <dbReference type="Pfam" id="PF01636"/>
    </source>
</evidence>
<keyword evidence="2" id="KW-0808">Transferase</keyword>
<gene>
    <name evidence="2" type="ORF">BD626DRAFT_509231</name>
</gene>
<organism evidence="2 3">
    <name type="scientific">Schizophyllum amplum</name>
    <dbReference type="NCBI Taxonomy" id="97359"/>
    <lineage>
        <taxon>Eukaryota</taxon>
        <taxon>Fungi</taxon>
        <taxon>Dikarya</taxon>
        <taxon>Basidiomycota</taxon>
        <taxon>Agaricomycotina</taxon>
        <taxon>Agaricomycetes</taxon>
        <taxon>Agaricomycetidae</taxon>
        <taxon>Agaricales</taxon>
        <taxon>Schizophyllaceae</taxon>
        <taxon>Schizophyllum</taxon>
    </lineage>
</organism>
<dbReference type="OrthoDB" id="2906425at2759"/>
<dbReference type="Gene3D" id="3.90.1200.10">
    <property type="match status" value="1"/>
</dbReference>
<evidence type="ECO:0000313" key="2">
    <source>
        <dbReference type="EMBL" id="TRM59133.1"/>
    </source>
</evidence>